<evidence type="ECO:0000313" key="2">
    <source>
        <dbReference type="EMBL" id="PUZ58729.1"/>
    </source>
</evidence>
<dbReference type="AlphaFoldDB" id="A0A2T7DT30"/>
<dbReference type="Gramene" id="PUZ58729">
    <property type="protein sequence ID" value="PUZ58729"/>
    <property type="gene ID" value="GQ55_5G531300"/>
</dbReference>
<sequence>MEGGVHCCGIGLNTMLFWVWESVESTSFGSCNSETSFDLPVCFGTLHATIDSTCASIAAAGAPALLLLEHGHHLDWIIRFPKVFSGVPRKKDFPRSCETA</sequence>
<dbReference type="Proteomes" id="UP000244336">
    <property type="component" value="Chromosome 5"/>
</dbReference>
<keyword evidence="1" id="KW-0732">Signal</keyword>
<accession>A0A2T7DT30</accession>
<organism evidence="2 3">
    <name type="scientific">Panicum hallii var. hallii</name>
    <dbReference type="NCBI Taxonomy" id="1504633"/>
    <lineage>
        <taxon>Eukaryota</taxon>
        <taxon>Viridiplantae</taxon>
        <taxon>Streptophyta</taxon>
        <taxon>Embryophyta</taxon>
        <taxon>Tracheophyta</taxon>
        <taxon>Spermatophyta</taxon>
        <taxon>Magnoliopsida</taxon>
        <taxon>Liliopsida</taxon>
        <taxon>Poales</taxon>
        <taxon>Poaceae</taxon>
        <taxon>PACMAD clade</taxon>
        <taxon>Panicoideae</taxon>
        <taxon>Panicodae</taxon>
        <taxon>Paniceae</taxon>
        <taxon>Panicinae</taxon>
        <taxon>Panicum</taxon>
        <taxon>Panicum sect. Panicum</taxon>
    </lineage>
</organism>
<name>A0A2T7DT30_9POAL</name>
<evidence type="ECO:0000313" key="3">
    <source>
        <dbReference type="Proteomes" id="UP000244336"/>
    </source>
</evidence>
<protein>
    <submittedName>
        <fullName evidence="2">Uncharacterized protein</fullName>
    </submittedName>
</protein>
<dbReference type="OrthoDB" id="10568892at2759"/>
<keyword evidence="3" id="KW-1185">Reference proteome</keyword>
<proteinExistence type="predicted"/>
<feature type="signal peptide" evidence="1">
    <location>
        <begin position="1"/>
        <end position="25"/>
    </location>
</feature>
<evidence type="ECO:0000256" key="1">
    <source>
        <dbReference type="SAM" id="SignalP"/>
    </source>
</evidence>
<gene>
    <name evidence="2" type="ORF">GQ55_5G531300</name>
</gene>
<reference evidence="2 3" key="1">
    <citation type="submission" date="2018-04" db="EMBL/GenBank/DDBJ databases">
        <title>WGS assembly of Panicum hallii var. hallii HAL2.</title>
        <authorList>
            <person name="Lovell J."/>
            <person name="Jenkins J."/>
            <person name="Lowry D."/>
            <person name="Mamidi S."/>
            <person name="Sreedasyam A."/>
            <person name="Weng X."/>
            <person name="Barry K."/>
            <person name="Bonette J."/>
            <person name="Campitelli B."/>
            <person name="Daum C."/>
            <person name="Gordon S."/>
            <person name="Gould B."/>
            <person name="Lipzen A."/>
            <person name="MacQueen A."/>
            <person name="Palacio-Mejia J."/>
            <person name="Plott C."/>
            <person name="Shakirov E."/>
            <person name="Shu S."/>
            <person name="Yoshinaga Y."/>
            <person name="Zane M."/>
            <person name="Rokhsar D."/>
            <person name="Grimwood J."/>
            <person name="Schmutz J."/>
            <person name="Juenger T."/>
        </authorList>
    </citation>
    <scope>NUCLEOTIDE SEQUENCE [LARGE SCALE GENOMIC DNA]</scope>
    <source>
        <strain evidence="3">cv. HAL2</strain>
    </source>
</reference>
<dbReference type="EMBL" id="CM009753">
    <property type="protein sequence ID" value="PUZ58729.1"/>
    <property type="molecule type" value="Genomic_DNA"/>
</dbReference>
<feature type="chain" id="PRO_5015518742" evidence="1">
    <location>
        <begin position="26"/>
        <end position="100"/>
    </location>
</feature>